<evidence type="ECO:0000313" key="2">
    <source>
        <dbReference type="EMBL" id="GAT44526.1"/>
    </source>
</evidence>
<protein>
    <submittedName>
        <fullName evidence="2">Uncharacterized protein</fullName>
    </submittedName>
</protein>
<feature type="compositionally biased region" description="Pro residues" evidence="1">
    <location>
        <begin position="660"/>
        <end position="681"/>
    </location>
</feature>
<feature type="compositionally biased region" description="Basic and acidic residues" evidence="1">
    <location>
        <begin position="186"/>
        <end position="198"/>
    </location>
</feature>
<feature type="compositionally biased region" description="Polar residues" evidence="1">
    <location>
        <begin position="225"/>
        <end position="234"/>
    </location>
</feature>
<organism evidence="2 3">
    <name type="scientific">Mycena chlorophos</name>
    <name type="common">Agaric fungus</name>
    <name type="synonym">Agaricus chlorophos</name>
    <dbReference type="NCBI Taxonomy" id="658473"/>
    <lineage>
        <taxon>Eukaryota</taxon>
        <taxon>Fungi</taxon>
        <taxon>Dikarya</taxon>
        <taxon>Basidiomycota</taxon>
        <taxon>Agaricomycotina</taxon>
        <taxon>Agaricomycetes</taxon>
        <taxon>Agaricomycetidae</taxon>
        <taxon>Agaricales</taxon>
        <taxon>Marasmiineae</taxon>
        <taxon>Mycenaceae</taxon>
        <taxon>Mycena</taxon>
    </lineage>
</organism>
<keyword evidence="3" id="KW-1185">Reference proteome</keyword>
<feature type="region of interest" description="Disordered" evidence="1">
    <location>
        <begin position="22"/>
        <end position="41"/>
    </location>
</feature>
<feature type="region of interest" description="Disordered" evidence="1">
    <location>
        <begin position="516"/>
        <end position="535"/>
    </location>
</feature>
<proteinExistence type="predicted"/>
<reference evidence="2" key="1">
    <citation type="submission" date="2014-09" db="EMBL/GenBank/DDBJ databases">
        <title>Genome sequence of the luminous mushroom Mycena chlorophos for searching fungal bioluminescence genes.</title>
        <authorList>
            <person name="Tanaka Y."/>
            <person name="Kasuga D."/>
            <person name="Oba Y."/>
            <person name="Hase S."/>
            <person name="Sato K."/>
            <person name="Oba Y."/>
            <person name="Sakakibara Y."/>
        </authorList>
    </citation>
    <scope>NUCLEOTIDE SEQUENCE</scope>
</reference>
<dbReference type="Proteomes" id="UP000815677">
    <property type="component" value="Unassembled WGS sequence"/>
</dbReference>
<feature type="compositionally biased region" description="Pro residues" evidence="1">
    <location>
        <begin position="698"/>
        <end position="708"/>
    </location>
</feature>
<feature type="compositionally biased region" description="Polar residues" evidence="1">
    <location>
        <begin position="526"/>
        <end position="535"/>
    </location>
</feature>
<gene>
    <name evidence="2" type="ORF">MCHLO_02141</name>
</gene>
<feature type="compositionally biased region" description="Low complexity" evidence="1">
    <location>
        <begin position="256"/>
        <end position="266"/>
    </location>
</feature>
<name>A0ABQ0L026_MYCCL</name>
<sequence>MCILTTGAHEAPIKDALRRRCDDATGTQSGRREDKNGSKNDVCRRQYRLPSEVSASNANPTSDVAADLIEPNGADIHLVAPALDSRLAPVSIFSPVIIMPGDAYESDTGERDTPTFSHFARNKPVTQVIGVPVGGRRKALNRKCRAIARIASSSGWNAPAIGRIFNVRADIILDCVNENRRKKAHRHDETQNDLHYAGEDFSGAFPEAPRRTWQRRAAKEATHRLATTDSSSEDSGNERIRTPEASSSSSKRKSSESSSSPAVSPAITVKKPRLASTSFPPAPLPRVVVNSHNPLQTFFDSIPTLKLIALTPPRLALFAARGFTVPCLRTIGTQWSAGNISDAVDRLLKHDVDAHGCLPELDLTILKVGLGTLKLTDVRVGPTSTLDTSPYLAAFLTSVHGFDLSAHLPTFTAHGLTIERLRELALIAPGSPAAVYEILSRTLQRRSSINPGPTTRDEGLSPLEVLAIEFCLRAGGAVVPAPERGSFSALTPMVATAPQRALLAAVLLFAHRVASQQDNNGDDSDTTQNGPTSSSTEKYVVAGIILAAVFCLMVCCANQARRRSLAQAQQQGLGGYVFPSTQRGSGFPHGIQYGGYRPPAGRPPPPPQQWHQDPNSEYPPPLTGSGTMDAEWAPPPYVKEDPGAVTGHAVAAGQGLDVHYPPPPGPPPAGQYAPPSIPPRPAQAHVATHSDDFGRPQMPSPSPVSPTL</sequence>
<feature type="region of interest" description="Disordered" evidence="1">
    <location>
        <begin position="181"/>
        <end position="269"/>
    </location>
</feature>
<evidence type="ECO:0000313" key="3">
    <source>
        <dbReference type="Proteomes" id="UP000815677"/>
    </source>
</evidence>
<evidence type="ECO:0000256" key="1">
    <source>
        <dbReference type="SAM" id="MobiDB-lite"/>
    </source>
</evidence>
<feature type="region of interest" description="Disordered" evidence="1">
    <location>
        <begin position="577"/>
        <end position="708"/>
    </location>
</feature>
<dbReference type="EMBL" id="DF839781">
    <property type="protein sequence ID" value="GAT44526.1"/>
    <property type="molecule type" value="Genomic_DNA"/>
</dbReference>
<accession>A0ABQ0L026</accession>
<feature type="compositionally biased region" description="Basic and acidic residues" evidence="1">
    <location>
        <begin position="30"/>
        <end position="41"/>
    </location>
</feature>